<keyword evidence="1" id="KW-1133">Transmembrane helix</keyword>
<keyword evidence="3" id="KW-1185">Reference proteome</keyword>
<evidence type="ECO:0000256" key="1">
    <source>
        <dbReference type="SAM" id="Phobius"/>
    </source>
</evidence>
<gene>
    <name evidence="2" type="ORF">VF724_11755</name>
</gene>
<name>A0ABU5ZIM4_9BACL</name>
<dbReference type="Proteomes" id="UP001310386">
    <property type="component" value="Unassembled WGS sequence"/>
</dbReference>
<dbReference type="RefSeq" id="WP_371754458.1">
    <property type="nucleotide sequence ID" value="NZ_JAYJLD010000016.1"/>
</dbReference>
<keyword evidence="1" id="KW-0812">Transmembrane</keyword>
<proteinExistence type="predicted"/>
<reference evidence="2" key="1">
    <citation type="submission" date="2023-12" db="EMBL/GenBank/DDBJ databases">
        <title>Fervidustalea candida gen. nov., sp. nov., a novel member of the family Paenibacillaceae isolated from a geothermal area.</title>
        <authorList>
            <person name="Li W.-J."/>
            <person name="Jiao J.-Y."/>
            <person name="Chen Y."/>
        </authorList>
    </citation>
    <scope>NUCLEOTIDE SEQUENCE</scope>
    <source>
        <strain evidence="2">SYSU GA230002</strain>
    </source>
</reference>
<sequence length="137" mass="16076">MEQGVMEQSVFWIFGVFAVGMLWVHVSHYHFKRGNRQGKHYVLITRDNQLTVEWVIRSLFLYYGLKGEPFRITVLDEQSQDDTRSIIARLTDPQYVRVHGMASVQELRRFANELKEEGAIIVNLNHPQDLSKMPSWV</sequence>
<feature type="transmembrane region" description="Helical" evidence="1">
    <location>
        <begin position="12"/>
        <end position="31"/>
    </location>
</feature>
<evidence type="ECO:0000313" key="2">
    <source>
        <dbReference type="EMBL" id="MEB3102335.1"/>
    </source>
</evidence>
<protein>
    <submittedName>
        <fullName evidence="2">Uncharacterized protein</fullName>
    </submittedName>
</protein>
<dbReference type="EMBL" id="JAYJLD010000016">
    <property type="protein sequence ID" value="MEB3102335.1"/>
    <property type="molecule type" value="Genomic_DNA"/>
</dbReference>
<comment type="caution">
    <text evidence="2">The sequence shown here is derived from an EMBL/GenBank/DDBJ whole genome shotgun (WGS) entry which is preliminary data.</text>
</comment>
<accession>A0ABU5ZIM4</accession>
<keyword evidence="1" id="KW-0472">Membrane</keyword>
<evidence type="ECO:0000313" key="3">
    <source>
        <dbReference type="Proteomes" id="UP001310386"/>
    </source>
</evidence>
<organism evidence="2 3">
    <name type="scientific">Ferviditalea candida</name>
    <dbReference type="NCBI Taxonomy" id="3108399"/>
    <lineage>
        <taxon>Bacteria</taxon>
        <taxon>Bacillati</taxon>
        <taxon>Bacillota</taxon>
        <taxon>Bacilli</taxon>
        <taxon>Bacillales</taxon>
        <taxon>Paenibacillaceae</taxon>
        <taxon>Ferviditalea</taxon>
    </lineage>
</organism>